<organism evidence="1 2">
    <name type="scientific">Larimichthys crocea</name>
    <name type="common">Large yellow croaker</name>
    <name type="synonym">Pseudosciaena crocea</name>
    <dbReference type="NCBI Taxonomy" id="215358"/>
    <lineage>
        <taxon>Eukaryota</taxon>
        <taxon>Metazoa</taxon>
        <taxon>Chordata</taxon>
        <taxon>Craniata</taxon>
        <taxon>Vertebrata</taxon>
        <taxon>Euteleostomi</taxon>
        <taxon>Actinopterygii</taxon>
        <taxon>Neopterygii</taxon>
        <taxon>Teleostei</taxon>
        <taxon>Neoteleostei</taxon>
        <taxon>Acanthomorphata</taxon>
        <taxon>Eupercaria</taxon>
        <taxon>Sciaenidae</taxon>
        <taxon>Larimichthys</taxon>
    </lineage>
</organism>
<gene>
    <name evidence="1" type="ORF">E3U43_019545</name>
</gene>
<comment type="caution">
    <text evidence="1">The sequence shown here is derived from an EMBL/GenBank/DDBJ whole genome shotgun (WGS) entry which is preliminary data.</text>
</comment>
<reference evidence="1" key="1">
    <citation type="submission" date="2018-11" db="EMBL/GenBank/DDBJ databases">
        <title>The sequence and de novo assembly of Larimichthys crocea genome using PacBio and Hi-C technologies.</title>
        <authorList>
            <person name="Xu P."/>
            <person name="Chen B."/>
            <person name="Zhou Z."/>
            <person name="Ke Q."/>
            <person name="Wu Y."/>
            <person name="Bai H."/>
            <person name="Pu F."/>
        </authorList>
    </citation>
    <scope>NUCLEOTIDE SEQUENCE</scope>
    <source>
        <tissue evidence="1">Muscle</tissue>
    </source>
</reference>
<sequence>MAGVGKPSEASEAFLCEKWTMPEPGEKKNISTVVPYDLELREVSGLQAGQTYRLRVSAVNEAGVGCASLPTEPVTAQTQPGTKNVEIGVDNDGFIFLSYQADKMNDTSEFLWSKNYTEAIDAGRAQAETKKNGSVLTFKDASEEDLGLYTVKMSDNSSPVIQLRLHC</sequence>
<keyword evidence="2" id="KW-1185">Reference proteome</keyword>
<evidence type="ECO:0000313" key="2">
    <source>
        <dbReference type="Proteomes" id="UP000793456"/>
    </source>
</evidence>
<evidence type="ECO:0000313" key="1">
    <source>
        <dbReference type="EMBL" id="TMS10552.1"/>
    </source>
</evidence>
<dbReference type="Proteomes" id="UP000793456">
    <property type="component" value="Chromosome XIV"/>
</dbReference>
<dbReference type="EMBL" id="CM011687">
    <property type="protein sequence ID" value="TMS10552.1"/>
    <property type="molecule type" value="Genomic_DNA"/>
</dbReference>
<name>A0ACD3QTA9_LARCR</name>
<proteinExistence type="predicted"/>
<protein>
    <submittedName>
        <fullName evidence="1">Uncharacterized protein</fullName>
    </submittedName>
</protein>
<accession>A0ACD3QTA9</accession>